<feature type="region of interest" description="Disordered" evidence="1">
    <location>
        <begin position="43"/>
        <end position="80"/>
    </location>
</feature>
<name>A0AAV3R1K3_LITER</name>
<gene>
    <name evidence="2" type="ORF">LIER_24542</name>
</gene>
<reference evidence="2 3" key="1">
    <citation type="submission" date="2024-01" db="EMBL/GenBank/DDBJ databases">
        <title>The complete chloroplast genome sequence of Lithospermum erythrorhizon: insights into the phylogenetic relationship among Boraginaceae species and the maternal lineages of purple gromwells.</title>
        <authorList>
            <person name="Okada T."/>
            <person name="Watanabe K."/>
        </authorList>
    </citation>
    <scope>NUCLEOTIDE SEQUENCE [LARGE SCALE GENOMIC DNA]</scope>
</reference>
<sequence>MGKFKVSLLKKWPQDLGEFNERAYKYIQIEETEKWAEKVRGKCQLEDNRQRSPEPKRRSALDRIRAPDKSHSRANFPRSSAFSCLHGDPRKLKEVREGKIEYLTPLSTSAENVFVEIEDKRMQPRPPWQKMPQNKKGMRKFYQYHKDDGHDIND</sequence>
<keyword evidence="3" id="KW-1185">Reference proteome</keyword>
<proteinExistence type="predicted"/>
<dbReference type="EMBL" id="BAABME010007155">
    <property type="protein sequence ID" value="GAA0170239.1"/>
    <property type="molecule type" value="Genomic_DNA"/>
</dbReference>
<evidence type="ECO:0000313" key="3">
    <source>
        <dbReference type="Proteomes" id="UP001454036"/>
    </source>
</evidence>
<protein>
    <submittedName>
        <fullName evidence="2">Uncharacterized protein</fullName>
    </submittedName>
</protein>
<evidence type="ECO:0000256" key="1">
    <source>
        <dbReference type="SAM" id="MobiDB-lite"/>
    </source>
</evidence>
<comment type="caution">
    <text evidence="2">The sequence shown here is derived from an EMBL/GenBank/DDBJ whole genome shotgun (WGS) entry which is preliminary data.</text>
</comment>
<evidence type="ECO:0000313" key="2">
    <source>
        <dbReference type="EMBL" id="GAA0170239.1"/>
    </source>
</evidence>
<organism evidence="2 3">
    <name type="scientific">Lithospermum erythrorhizon</name>
    <name type="common">Purple gromwell</name>
    <name type="synonym">Lithospermum officinale var. erythrorhizon</name>
    <dbReference type="NCBI Taxonomy" id="34254"/>
    <lineage>
        <taxon>Eukaryota</taxon>
        <taxon>Viridiplantae</taxon>
        <taxon>Streptophyta</taxon>
        <taxon>Embryophyta</taxon>
        <taxon>Tracheophyta</taxon>
        <taxon>Spermatophyta</taxon>
        <taxon>Magnoliopsida</taxon>
        <taxon>eudicotyledons</taxon>
        <taxon>Gunneridae</taxon>
        <taxon>Pentapetalae</taxon>
        <taxon>asterids</taxon>
        <taxon>lamiids</taxon>
        <taxon>Boraginales</taxon>
        <taxon>Boraginaceae</taxon>
        <taxon>Boraginoideae</taxon>
        <taxon>Lithospermeae</taxon>
        <taxon>Lithospermum</taxon>
    </lineage>
</organism>
<dbReference type="Proteomes" id="UP001454036">
    <property type="component" value="Unassembled WGS sequence"/>
</dbReference>
<accession>A0AAV3R1K3</accession>
<dbReference type="AlphaFoldDB" id="A0AAV3R1K3"/>
<feature type="compositionally biased region" description="Basic and acidic residues" evidence="1">
    <location>
        <begin position="43"/>
        <end position="71"/>
    </location>
</feature>